<evidence type="ECO:0000256" key="2">
    <source>
        <dbReference type="ARBA" id="ARBA00022473"/>
    </source>
</evidence>
<name>A0AAN9EWF7_CLITE</name>
<dbReference type="PANTHER" id="PTHR47855:SF5">
    <property type="match status" value="1"/>
</dbReference>
<evidence type="ECO:0000256" key="6">
    <source>
        <dbReference type="ARBA" id="ARBA00023136"/>
    </source>
</evidence>
<organism evidence="8 9">
    <name type="scientific">Clitoria ternatea</name>
    <name type="common">Butterfly pea</name>
    <dbReference type="NCBI Taxonomy" id="43366"/>
    <lineage>
        <taxon>Eukaryota</taxon>
        <taxon>Viridiplantae</taxon>
        <taxon>Streptophyta</taxon>
        <taxon>Embryophyta</taxon>
        <taxon>Tracheophyta</taxon>
        <taxon>Spermatophyta</taxon>
        <taxon>Magnoliopsida</taxon>
        <taxon>eudicotyledons</taxon>
        <taxon>Gunneridae</taxon>
        <taxon>Pentapetalae</taxon>
        <taxon>rosids</taxon>
        <taxon>fabids</taxon>
        <taxon>Fabales</taxon>
        <taxon>Fabaceae</taxon>
        <taxon>Papilionoideae</taxon>
        <taxon>50 kb inversion clade</taxon>
        <taxon>NPAAA clade</taxon>
        <taxon>indigoferoid/millettioid clade</taxon>
        <taxon>Phaseoleae</taxon>
        <taxon>Clitoria</taxon>
    </lineage>
</organism>
<evidence type="ECO:0000313" key="8">
    <source>
        <dbReference type="EMBL" id="KAK7263900.1"/>
    </source>
</evidence>
<accession>A0AAN9EWF7</accession>
<dbReference type="PANTHER" id="PTHR47855">
    <property type="entry name" value="OS01G0525701 PROTEIN"/>
    <property type="match status" value="1"/>
</dbReference>
<gene>
    <name evidence="8" type="ORF">RJT34_31499</name>
</gene>
<dbReference type="Proteomes" id="UP001359559">
    <property type="component" value="Unassembled WGS sequence"/>
</dbReference>
<comment type="subcellular location">
    <subcellularLocation>
        <location evidence="1">Cell membrane</location>
        <topology evidence="1">Single-pass membrane protein</topology>
    </subcellularLocation>
</comment>
<comment type="similarity">
    <text evidence="7">Belongs to the DVL/RTFL small polypeptides family.</text>
</comment>
<keyword evidence="3" id="KW-1003">Cell membrane</keyword>
<dbReference type="GO" id="GO:0005886">
    <property type="term" value="C:plasma membrane"/>
    <property type="evidence" value="ECO:0007669"/>
    <property type="project" value="UniProtKB-SubCell"/>
</dbReference>
<evidence type="ECO:0000256" key="1">
    <source>
        <dbReference type="ARBA" id="ARBA00004162"/>
    </source>
</evidence>
<keyword evidence="6" id="KW-0472">Membrane</keyword>
<sequence length="67" mass="7717">MFHKGNKQGPNFIHADQKMKMETATETNIRVSKRRLTGKGIGALLKEGRARFYIVRRCIIMLLCSHD</sequence>
<protein>
    <submittedName>
        <fullName evidence="8">Uncharacterized protein</fullName>
    </submittedName>
</protein>
<evidence type="ECO:0000256" key="3">
    <source>
        <dbReference type="ARBA" id="ARBA00022475"/>
    </source>
</evidence>
<dbReference type="AlphaFoldDB" id="A0AAN9EWF7"/>
<keyword evidence="4" id="KW-0812">Transmembrane</keyword>
<dbReference type="Pfam" id="PF08137">
    <property type="entry name" value="DVL"/>
    <property type="match status" value="1"/>
</dbReference>
<evidence type="ECO:0000313" key="9">
    <source>
        <dbReference type="Proteomes" id="UP001359559"/>
    </source>
</evidence>
<dbReference type="GO" id="GO:0048367">
    <property type="term" value="P:shoot system development"/>
    <property type="evidence" value="ECO:0007669"/>
    <property type="project" value="UniProtKB-ARBA"/>
</dbReference>
<keyword evidence="2" id="KW-0217">Developmental protein</keyword>
<evidence type="ECO:0000256" key="7">
    <source>
        <dbReference type="ARBA" id="ARBA00024340"/>
    </source>
</evidence>
<dbReference type="InterPro" id="IPR052153">
    <property type="entry name" value="DVL/RTFL_small_peptides"/>
</dbReference>
<proteinExistence type="inferred from homology"/>
<dbReference type="EMBL" id="JAYKXN010000008">
    <property type="protein sequence ID" value="KAK7263900.1"/>
    <property type="molecule type" value="Genomic_DNA"/>
</dbReference>
<comment type="caution">
    <text evidence="8">The sequence shown here is derived from an EMBL/GenBank/DDBJ whole genome shotgun (WGS) entry which is preliminary data.</text>
</comment>
<dbReference type="GO" id="GO:0008285">
    <property type="term" value="P:negative regulation of cell population proliferation"/>
    <property type="evidence" value="ECO:0007669"/>
    <property type="project" value="InterPro"/>
</dbReference>
<reference evidence="8 9" key="1">
    <citation type="submission" date="2024-01" db="EMBL/GenBank/DDBJ databases">
        <title>The genomes of 5 underutilized Papilionoideae crops provide insights into root nodulation and disease resistance.</title>
        <authorList>
            <person name="Yuan L."/>
        </authorList>
    </citation>
    <scope>NUCLEOTIDE SEQUENCE [LARGE SCALE GENOMIC DNA]</scope>
    <source>
        <strain evidence="8">LY-2023</strain>
        <tissue evidence="8">Leaf</tissue>
    </source>
</reference>
<keyword evidence="5" id="KW-1133">Transmembrane helix</keyword>
<evidence type="ECO:0000256" key="5">
    <source>
        <dbReference type="ARBA" id="ARBA00022989"/>
    </source>
</evidence>
<keyword evidence="9" id="KW-1185">Reference proteome</keyword>
<evidence type="ECO:0000256" key="4">
    <source>
        <dbReference type="ARBA" id="ARBA00022692"/>
    </source>
</evidence>
<dbReference type="InterPro" id="IPR012552">
    <property type="entry name" value="DVL"/>
</dbReference>